<name>A0A9W5T8G9_BABOV</name>
<evidence type="ECO:0000256" key="1">
    <source>
        <dbReference type="SAM" id="MobiDB-lite"/>
    </source>
</evidence>
<sequence>MGPASDCDISWEYIPNSISLLPILIPAGVLICPSKLPKDSLLVTLDPPCLLFCVCCVPVFVAPANAAEIDNCLFVVRLTLPVEVPPTISSSSSVNVSDTRDITSSSSSLDSSDVSEALVRLLDRLEEAPGVTLAVGLGVTFGVVPVFCGVLRLRFVNCSNAVCDGVGVVVSCC</sequence>
<gene>
    <name evidence="2" type="ORF">BaOVIS_005120</name>
</gene>
<feature type="compositionally biased region" description="Low complexity" evidence="1">
    <location>
        <begin position="89"/>
        <end position="109"/>
    </location>
</feature>
<dbReference type="AlphaFoldDB" id="A0A9W5T8G9"/>
<dbReference type="EMBL" id="BLIY01000003">
    <property type="protein sequence ID" value="GFE53108.1"/>
    <property type="molecule type" value="Genomic_DNA"/>
</dbReference>
<feature type="region of interest" description="Disordered" evidence="1">
    <location>
        <begin position="88"/>
        <end position="109"/>
    </location>
</feature>
<evidence type="ECO:0000313" key="3">
    <source>
        <dbReference type="Proteomes" id="UP001057455"/>
    </source>
</evidence>
<reference evidence="2" key="1">
    <citation type="submission" date="2019-12" db="EMBL/GenBank/DDBJ databases">
        <title>Genome sequence of Babesia ovis.</title>
        <authorList>
            <person name="Yamagishi J."/>
            <person name="Sevinc F."/>
            <person name="Xuan X."/>
        </authorList>
    </citation>
    <scope>NUCLEOTIDE SEQUENCE</scope>
    <source>
        <strain evidence="2">Selcuk</strain>
    </source>
</reference>
<protein>
    <submittedName>
        <fullName evidence="2">Lrp family transcriptional regulator, putative</fullName>
    </submittedName>
</protein>
<keyword evidence="3" id="KW-1185">Reference proteome</keyword>
<comment type="caution">
    <text evidence="2">The sequence shown here is derived from an EMBL/GenBank/DDBJ whole genome shotgun (WGS) entry which is preliminary data.</text>
</comment>
<dbReference type="Proteomes" id="UP001057455">
    <property type="component" value="Unassembled WGS sequence"/>
</dbReference>
<accession>A0A9W5T8G9</accession>
<evidence type="ECO:0000313" key="2">
    <source>
        <dbReference type="EMBL" id="GFE53108.1"/>
    </source>
</evidence>
<organism evidence="2 3">
    <name type="scientific">Babesia ovis</name>
    <dbReference type="NCBI Taxonomy" id="5869"/>
    <lineage>
        <taxon>Eukaryota</taxon>
        <taxon>Sar</taxon>
        <taxon>Alveolata</taxon>
        <taxon>Apicomplexa</taxon>
        <taxon>Aconoidasida</taxon>
        <taxon>Piroplasmida</taxon>
        <taxon>Babesiidae</taxon>
        <taxon>Babesia</taxon>
    </lineage>
</organism>
<proteinExistence type="predicted"/>